<keyword evidence="3" id="KW-1185">Reference proteome</keyword>
<evidence type="ECO:0000313" key="3">
    <source>
        <dbReference type="Proteomes" id="UP000649328"/>
    </source>
</evidence>
<evidence type="ECO:0000256" key="1">
    <source>
        <dbReference type="SAM" id="MobiDB-lite"/>
    </source>
</evidence>
<comment type="caution">
    <text evidence="2">The sequence shown here is derived from an EMBL/GenBank/DDBJ whole genome shotgun (WGS) entry which is preliminary data.</text>
</comment>
<accession>A0A8H7GMM7</accession>
<sequence>MEDYSSDANFSGAETLVSRHHPDSSDAELDDAKTLNARHGLELVELESNDSRLKEVPKLDGDLRSISDVSEDEEND</sequence>
<gene>
    <name evidence="2" type="ORF">HF325_006653</name>
</gene>
<feature type="region of interest" description="Disordered" evidence="1">
    <location>
        <begin position="1"/>
        <end position="32"/>
    </location>
</feature>
<dbReference type="EMBL" id="JACBPP010000010">
    <property type="protein sequence ID" value="KAF7999121.1"/>
    <property type="molecule type" value="Genomic_DNA"/>
</dbReference>
<protein>
    <submittedName>
        <fullName evidence="2">Uncharacterized protein</fullName>
    </submittedName>
</protein>
<reference evidence="2" key="1">
    <citation type="submission" date="2020-10" db="EMBL/GenBank/DDBJ databases">
        <title>The Whole-Genome Sequence of Metschnikowia persimmonesis, a Novel Endophytic Yeast Species Isolated from Medicinal Plant Diospyros kaki Thumb.</title>
        <authorList>
            <person name="Rahmat E."/>
            <person name="Kang Y."/>
        </authorList>
    </citation>
    <scope>NUCLEOTIDE SEQUENCE</scope>
    <source>
        <strain evidence="2">KIOM G15050</strain>
    </source>
</reference>
<dbReference type="AlphaFoldDB" id="A0A8H7GMM7"/>
<name>A0A8H7GMM7_9ASCO</name>
<evidence type="ECO:0000313" key="2">
    <source>
        <dbReference type="EMBL" id="KAF7999121.1"/>
    </source>
</evidence>
<dbReference type="Proteomes" id="UP000649328">
    <property type="component" value="Unassembled WGS sequence"/>
</dbReference>
<proteinExistence type="predicted"/>
<organism evidence="2 3">
    <name type="scientific">Metschnikowia pulcherrima</name>
    <dbReference type="NCBI Taxonomy" id="27326"/>
    <lineage>
        <taxon>Eukaryota</taxon>
        <taxon>Fungi</taxon>
        <taxon>Dikarya</taxon>
        <taxon>Ascomycota</taxon>
        <taxon>Saccharomycotina</taxon>
        <taxon>Pichiomycetes</taxon>
        <taxon>Metschnikowiaceae</taxon>
        <taxon>Metschnikowia</taxon>
    </lineage>
</organism>